<comment type="similarity">
    <text evidence="1">Belongs to the UDP-glycosyltransferase family.</text>
</comment>
<evidence type="ECO:0000313" key="4">
    <source>
        <dbReference type="Proteomes" id="UP000594263"/>
    </source>
</evidence>
<dbReference type="AlphaFoldDB" id="A0A7N1A3A8"/>
<evidence type="ECO:0000256" key="1">
    <source>
        <dbReference type="ARBA" id="ARBA00009995"/>
    </source>
</evidence>
<dbReference type="InterPro" id="IPR058980">
    <property type="entry name" value="Glyco_transf_N"/>
</dbReference>
<dbReference type="EnsemblPlants" id="Kaladp0071s0418.1.v1.1">
    <property type="protein sequence ID" value="Kaladp0071s0418.1.v1.1.CDS.1"/>
    <property type="gene ID" value="Kaladp0071s0418.v1.1"/>
</dbReference>
<dbReference type="Proteomes" id="UP000594263">
    <property type="component" value="Unplaced"/>
</dbReference>
<proteinExistence type="inferred from homology"/>
<evidence type="ECO:0000259" key="2">
    <source>
        <dbReference type="Pfam" id="PF26168"/>
    </source>
</evidence>
<dbReference type="Pfam" id="PF26168">
    <property type="entry name" value="Glyco_transf_N"/>
    <property type="match status" value="1"/>
</dbReference>
<dbReference type="SUPFAM" id="SSF53756">
    <property type="entry name" value="UDP-Glycosyltransferase/glycogen phosphorylase"/>
    <property type="match status" value="1"/>
</dbReference>
<reference evidence="3" key="1">
    <citation type="submission" date="2021-01" db="UniProtKB">
        <authorList>
            <consortium name="EnsemblPlants"/>
        </authorList>
    </citation>
    <scope>IDENTIFICATION</scope>
</reference>
<protein>
    <recommendedName>
        <fullName evidence="2">Glycosyltransferase N-terminal domain-containing protein</fullName>
    </recommendedName>
</protein>
<accession>A0A7N1A3A8</accession>
<dbReference type="Gramene" id="Kaladp0071s0418.1.v1.1">
    <property type="protein sequence ID" value="Kaladp0071s0418.1.v1.1.CDS.1"/>
    <property type="gene ID" value="Kaladp0071s0418.v1.1"/>
</dbReference>
<evidence type="ECO:0000313" key="3">
    <source>
        <dbReference type="EnsemblPlants" id="Kaladp0071s0418.1.v1.1.CDS.1"/>
    </source>
</evidence>
<sequence length="50" mass="5617">MSTVKKAQILILPYPVQGHINPMLQFAKRLASKSHDFIVTFLLPAEHAKS</sequence>
<keyword evidence="4" id="KW-1185">Reference proteome</keyword>
<organism evidence="3 4">
    <name type="scientific">Kalanchoe fedtschenkoi</name>
    <name type="common">Lavender scallops</name>
    <name type="synonym">South American air plant</name>
    <dbReference type="NCBI Taxonomy" id="63787"/>
    <lineage>
        <taxon>Eukaryota</taxon>
        <taxon>Viridiplantae</taxon>
        <taxon>Streptophyta</taxon>
        <taxon>Embryophyta</taxon>
        <taxon>Tracheophyta</taxon>
        <taxon>Spermatophyta</taxon>
        <taxon>Magnoliopsida</taxon>
        <taxon>eudicotyledons</taxon>
        <taxon>Gunneridae</taxon>
        <taxon>Pentapetalae</taxon>
        <taxon>Saxifragales</taxon>
        <taxon>Crassulaceae</taxon>
        <taxon>Kalanchoe</taxon>
    </lineage>
</organism>
<dbReference type="Gene3D" id="3.40.50.2000">
    <property type="entry name" value="Glycogen Phosphorylase B"/>
    <property type="match status" value="1"/>
</dbReference>
<name>A0A7N1A3A8_KALFE</name>
<feature type="domain" description="Glycosyltransferase N-terminal" evidence="2">
    <location>
        <begin position="8"/>
        <end position="49"/>
    </location>
</feature>